<feature type="DNA-binding region" description="OmpR/PhoB-type" evidence="3">
    <location>
        <begin position="1"/>
        <end position="97"/>
    </location>
</feature>
<sequence>MRGSGVIEVLGPLQVRGDGGVVDVGSPRHREVLAALVVDVGRVVSSDALLERVWGDARRGASTSNLHAVISRLRGRLEAAGEGVRIATASPGYRLEADGAVDALVFADLLARARSSYAAGDLADAHTDLEEALALWRGPAYGDISLPFAEVEAARLEGQRLAACELMVDVELRLGKTGAALERLPALVGEQPLREAFRRQQMLALYRSGRQAEALEVFAQVRELLADELGIDPAPPLQELHQRILEQDEDLLATPAEAPAPTPRSGVAADHPQPAASPWHSEIVVPADDLVGREHDVEYLRDLLTASPQRLVTVTGVGGVGKTRLAYAVAQASREAFPDGVMIVSLVPLADPDLVLPAIGRAAGLSGVEGLDPLDAVVQQLRTRRVLLVLDNFEHVLGASASLAQLVAMCPRLTVLATSRTSLQVRGELHYQLAPLALPGTEDADPGVVSDSAAAALFVERAGLVEPGFALDDTNAAAVAGICRRLAGIPLALELAAARAHLLRPADILERIDQVMAASGARDLPARQRTMRAALDWSYQLLEPDEQRLFRLLAVFADGFTLDAVEAVQTAAFPDEHLDVFGLLESLVAHSLVLRDHDNPEVVRFRMLEPVSQFAASCLVGDEERAVRNAHLQHFLELAEESATSYRSMGSTRAALAVTQREHANHVAAAEWALDAGEGDLAGRMVWAMWLYWWLRGHLIVGRRLAQGCLDLDPSGPVAVRAHAVMGAMAFAQGDTVLARHWCRGATLGRSIGDQEGEAHNVAGEGLIALAEDHLVEAEERFVATIELCESVDLAGEWLWTLAHVWLGTVRLLQGSPEAAVPLLEGALEAARRRDDPPGIYIALFTSVQVALSLGDLATARTQLHEGVGLSLETGDMANLAYFLEALAVVESQEGRHEHVLMLHGAAGRLRETVGANIYGYYQPDEQLLADALGRARAELGPSYDDVVARGRALTIEGVVALATGQPQA</sequence>
<dbReference type="CDD" id="cd00383">
    <property type="entry name" value="trans_reg_C"/>
    <property type="match status" value="1"/>
</dbReference>
<evidence type="ECO:0000313" key="7">
    <source>
        <dbReference type="Proteomes" id="UP000294853"/>
    </source>
</evidence>
<dbReference type="PRINTS" id="PR00364">
    <property type="entry name" value="DISEASERSIST"/>
</dbReference>
<dbReference type="Gene3D" id="1.25.40.10">
    <property type="entry name" value="Tetratricopeptide repeat domain"/>
    <property type="match status" value="2"/>
</dbReference>
<evidence type="ECO:0000256" key="4">
    <source>
        <dbReference type="SAM" id="MobiDB-lite"/>
    </source>
</evidence>
<dbReference type="InterPro" id="IPR058852">
    <property type="entry name" value="HTH_77"/>
</dbReference>
<evidence type="ECO:0000256" key="3">
    <source>
        <dbReference type="PROSITE-ProRule" id="PRU01091"/>
    </source>
</evidence>
<dbReference type="InterPro" id="IPR005158">
    <property type="entry name" value="BTAD"/>
</dbReference>
<dbReference type="OrthoDB" id="3755432at2"/>
<gene>
    <name evidence="6" type="ORF">EXE58_07670</name>
</gene>
<dbReference type="KEGG" id="nsn:EXE58_07670"/>
<dbReference type="SUPFAM" id="SSF52540">
    <property type="entry name" value="P-loop containing nucleoside triphosphate hydrolases"/>
    <property type="match status" value="1"/>
</dbReference>
<dbReference type="Pfam" id="PF03704">
    <property type="entry name" value="BTAD"/>
    <property type="match status" value="1"/>
</dbReference>
<dbReference type="PANTHER" id="PTHR47691:SF3">
    <property type="entry name" value="HTH-TYPE TRANSCRIPTIONAL REGULATOR RV0890C-RELATED"/>
    <property type="match status" value="1"/>
</dbReference>
<keyword evidence="2 3" id="KW-0238">DNA-binding</keyword>
<protein>
    <submittedName>
        <fullName evidence="6">Helix-turn-helix domain-containing protein</fullName>
    </submittedName>
</protein>
<dbReference type="InterPro" id="IPR036388">
    <property type="entry name" value="WH-like_DNA-bd_sf"/>
</dbReference>
<dbReference type="SUPFAM" id="SSF46894">
    <property type="entry name" value="C-terminal effector domain of the bipartite response regulators"/>
    <property type="match status" value="1"/>
</dbReference>
<dbReference type="CDD" id="cd15831">
    <property type="entry name" value="BTAD"/>
    <property type="match status" value="1"/>
</dbReference>
<dbReference type="InterPro" id="IPR027417">
    <property type="entry name" value="P-loop_NTPase"/>
</dbReference>
<dbReference type="GO" id="GO:0006355">
    <property type="term" value="P:regulation of DNA-templated transcription"/>
    <property type="evidence" value="ECO:0007669"/>
    <property type="project" value="InterPro"/>
</dbReference>
<keyword evidence="7" id="KW-1185">Reference proteome</keyword>
<dbReference type="GO" id="GO:0000160">
    <property type="term" value="P:phosphorelay signal transduction system"/>
    <property type="evidence" value="ECO:0007669"/>
    <property type="project" value="InterPro"/>
</dbReference>
<dbReference type="Pfam" id="PF00486">
    <property type="entry name" value="Trans_reg_C"/>
    <property type="match status" value="1"/>
</dbReference>
<evidence type="ECO:0000256" key="1">
    <source>
        <dbReference type="ARBA" id="ARBA00005820"/>
    </source>
</evidence>
<organism evidence="6 7">
    <name type="scientific">Nocardioides seonyuensis</name>
    <dbReference type="NCBI Taxonomy" id="2518371"/>
    <lineage>
        <taxon>Bacteria</taxon>
        <taxon>Bacillati</taxon>
        <taxon>Actinomycetota</taxon>
        <taxon>Actinomycetes</taxon>
        <taxon>Propionibacteriales</taxon>
        <taxon>Nocardioidaceae</taxon>
        <taxon>Nocardioides</taxon>
    </lineage>
</organism>
<dbReference type="SMART" id="SM00862">
    <property type="entry name" value="Trans_reg_C"/>
    <property type="match status" value="1"/>
</dbReference>
<dbReference type="SMART" id="SM01043">
    <property type="entry name" value="BTAD"/>
    <property type="match status" value="1"/>
</dbReference>
<evidence type="ECO:0000313" key="6">
    <source>
        <dbReference type="EMBL" id="QBX55344.1"/>
    </source>
</evidence>
<evidence type="ECO:0000256" key="2">
    <source>
        <dbReference type="ARBA" id="ARBA00023125"/>
    </source>
</evidence>
<dbReference type="Gene3D" id="3.40.50.300">
    <property type="entry name" value="P-loop containing nucleotide triphosphate hydrolases"/>
    <property type="match status" value="1"/>
</dbReference>
<dbReference type="GO" id="GO:0016887">
    <property type="term" value="F:ATP hydrolysis activity"/>
    <property type="evidence" value="ECO:0007669"/>
    <property type="project" value="InterPro"/>
</dbReference>
<dbReference type="Proteomes" id="UP000294853">
    <property type="component" value="Chromosome"/>
</dbReference>
<dbReference type="GO" id="GO:0003677">
    <property type="term" value="F:DNA binding"/>
    <property type="evidence" value="ECO:0007669"/>
    <property type="project" value="UniProtKB-UniRule"/>
</dbReference>
<dbReference type="Pfam" id="PF13401">
    <property type="entry name" value="AAA_22"/>
    <property type="match status" value="1"/>
</dbReference>
<evidence type="ECO:0000259" key="5">
    <source>
        <dbReference type="PROSITE" id="PS51755"/>
    </source>
</evidence>
<name>A0A4P7IDS4_9ACTN</name>
<dbReference type="PANTHER" id="PTHR47691">
    <property type="entry name" value="REGULATOR-RELATED"/>
    <property type="match status" value="1"/>
</dbReference>
<dbReference type="AlphaFoldDB" id="A0A4P7IDS4"/>
<dbReference type="SUPFAM" id="SSF48452">
    <property type="entry name" value="TPR-like"/>
    <property type="match status" value="2"/>
</dbReference>
<dbReference type="PROSITE" id="PS51755">
    <property type="entry name" value="OMPR_PHOB"/>
    <property type="match status" value="1"/>
</dbReference>
<feature type="region of interest" description="Disordered" evidence="4">
    <location>
        <begin position="256"/>
        <end position="279"/>
    </location>
</feature>
<reference evidence="6 7" key="1">
    <citation type="submission" date="2019-03" db="EMBL/GenBank/DDBJ databases">
        <title>Three New Species of Nocardioides, Nocardioides euryhalodurans sp. nov., Nocardioides seonyuensis sp. nov. and Nocardioides eburneoflavus sp. nov. Iolated from Soil.</title>
        <authorList>
            <person name="Roh S.G."/>
            <person name="Lee C."/>
            <person name="Kim M.-K."/>
            <person name="Kim S.B."/>
        </authorList>
    </citation>
    <scope>NUCLEOTIDE SEQUENCE [LARGE SCALE GENOMIC DNA]</scope>
    <source>
        <strain evidence="6 7">MMS17-SY207-3</strain>
    </source>
</reference>
<dbReference type="InterPro" id="IPR049945">
    <property type="entry name" value="AAA_22"/>
</dbReference>
<feature type="domain" description="OmpR/PhoB-type" evidence="5">
    <location>
        <begin position="1"/>
        <end position="97"/>
    </location>
</feature>
<dbReference type="Gene3D" id="1.10.10.10">
    <property type="entry name" value="Winged helix-like DNA-binding domain superfamily/Winged helix DNA-binding domain"/>
    <property type="match status" value="1"/>
</dbReference>
<proteinExistence type="inferred from homology"/>
<dbReference type="InterPro" id="IPR011990">
    <property type="entry name" value="TPR-like_helical_dom_sf"/>
</dbReference>
<dbReference type="EMBL" id="CP038436">
    <property type="protein sequence ID" value="QBX55344.1"/>
    <property type="molecule type" value="Genomic_DNA"/>
</dbReference>
<dbReference type="Pfam" id="PF25872">
    <property type="entry name" value="HTH_77"/>
    <property type="match status" value="1"/>
</dbReference>
<dbReference type="InterPro" id="IPR016032">
    <property type="entry name" value="Sig_transdc_resp-reg_C-effctor"/>
</dbReference>
<comment type="similarity">
    <text evidence="1">Belongs to the AfsR/DnrI/RedD regulatory family.</text>
</comment>
<dbReference type="InterPro" id="IPR001867">
    <property type="entry name" value="OmpR/PhoB-type_DNA-bd"/>
</dbReference>
<accession>A0A4P7IDS4</accession>